<dbReference type="OrthoDB" id="3696550at2"/>
<evidence type="ECO:0000313" key="2">
    <source>
        <dbReference type="Proteomes" id="UP000337189"/>
    </source>
</evidence>
<dbReference type="AlphaFoldDB" id="A0A5E4XXB0"/>
<proteinExistence type="predicted"/>
<gene>
    <name evidence="1" type="ORF">PCO31110_04206</name>
</gene>
<dbReference type="EMBL" id="CABPSJ010000006">
    <property type="protein sequence ID" value="VVE40980.1"/>
    <property type="molecule type" value="Genomic_DNA"/>
</dbReference>
<dbReference type="Proteomes" id="UP000337189">
    <property type="component" value="Unassembled WGS sequence"/>
</dbReference>
<organism evidence="1 2">
    <name type="scientific">Pandoraea communis</name>
    <dbReference type="NCBI Taxonomy" id="2508297"/>
    <lineage>
        <taxon>Bacteria</taxon>
        <taxon>Pseudomonadati</taxon>
        <taxon>Pseudomonadota</taxon>
        <taxon>Betaproteobacteria</taxon>
        <taxon>Burkholderiales</taxon>
        <taxon>Burkholderiaceae</taxon>
        <taxon>Pandoraea</taxon>
    </lineage>
</organism>
<dbReference type="RefSeq" id="WP_048628195.1">
    <property type="nucleotide sequence ID" value="NZ_CABPSJ010000006.1"/>
</dbReference>
<accession>A0A5E4XXB0</accession>
<protein>
    <submittedName>
        <fullName evidence="1">Uncharacterized protein</fullName>
    </submittedName>
</protein>
<sequence length="247" mass="26594">MPELNGTASVADAIALTMRSYFSINHLATAAHQAQVAARIEAAYGGFNAGEAVEHKGAVSGSIFMSVAGVEASINEFFSDCADAHMYHLVGLEEQAVDRLARGWNATSIVEKASILEKFQFACLLADKAPLDLGTPAAQDLAIGIDIRNALMHYKPQSVDLPLDGTSVTVVGSWKSIERKLKGRPKLTPNPFASEAQPEFPYRVLGYECAKRTLSGALSFLELFASHLGLTRPPFQNICSELRAGRK</sequence>
<dbReference type="GeneID" id="47012600"/>
<evidence type="ECO:0000313" key="1">
    <source>
        <dbReference type="EMBL" id="VVE40980.1"/>
    </source>
</evidence>
<name>A0A5E4XXB0_9BURK</name>
<reference evidence="1 2" key="1">
    <citation type="submission" date="2019-08" db="EMBL/GenBank/DDBJ databases">
        <authorList>
            <person name="Peeters C."/>
        </authorList>
    </citation>
    <scope>NUCLEOTIDE SEQUENCE [LARGE SCALE GENOMIC DNA]</scope>
    <source>
        <strain evidence="1 2">LMG 31110</strain>
    </source>
</reference>